<keyword evidence="2 4" id="KW-0238">DNA-binding</keyword>
<comment type="caution">
    <text evidence="6">The sequence shown here is derived from an EMBL/GenBank/DDBJ whole genome shotgun (WGS) entry which is preliminary data.</text>
</comment>
<reference evidence="7" key="1">
    <citation type="journal article" date="2019" name="Int. J. Syst. Evol. Microbiol.">
        <title>The Global Catalogue of Microorganisms (GCM) 10K type strain sequencing project: providing services to taxonomists for standard genome sequencing and annotation.</title>
        <authorList>
            <consortium name="The Broad Institute Genomics Platform"/>
            <consortium name="The Broad Institute Genome Sequencing Center for Infectious Disease"/>
            <person name="Wu L."/>
            <person name="Ma J."/>
        </authorList>
    </citation>
    <scope>NUCLEOTIDE SEQUENCE [LARGE SCALE GENOMIC DNA]</scope>
    <source>
        <strain evidence="7">CGMCC 1.10188</strain>
    </source>
</reference>
<sequence>MSKAETTRRRIIAAALDRASLQGMQGLSLGELSAALGMSKSGVFAHFGSKEALQAALLDAMQDRFAAVVWRPARAQPPGRARLAAVFLNWLAWVDGHHLPGGCPLTAAAVELDDQPGPLHDKLVEGQRQWQNLLAELVSAADDRASPTGCDRDRAFLLFGMVLAYAQTSRLLRDPDARDRTLNSFARIMGFQATGGPPSGTAQR</sequence>
<evidence type="ECO:0000313" key="6">
    <source>
        <dbReference type="EMBL" id="GGB29922.1"/>
    </source>
</evidence>
<organism evidence="6 7">
    <name type="scientific">Tistrella bauzanensis</name>
    <dbReference type="NCBI Taxonomy" id="657419"/>
    <lineage>
        <taxon>Bacteria</taxon>
        <taxon>Pseudomonadati</taxon>
        <taxon>Pseudomonadota</taxon>
        <taxon>Alphaproteobacteria</taxon>
        <taxon>Geminicoccales</taxon>
        <taxon>Geminicoccaceae</taxon>
        <taxon>Tistrella</taxon>
    </lineage>
</organism>
<dbReference type="SUPFAM" id="SSF48498">
    <property type="entry name" value="Tetracyclin repressor-like, C-terminal domain"/>
    <property type="match status" value="1"/>
</dbReference>
<feature type="domain" description="HTH tetR-type" evidence="5">
    <location>
        <begin position="5"/>
        <end position="65"/>
    </location>
</feature>
<evidence type="ECO:0000256" key="2">
    <source>
        <dbReference type="ARBA" id="ARBA00023125"/>
    </source>
</evidence>
<dbReference type="Proteomes" id="UP000603352">
    <property type="component" value="Unassembled WGS sequence"/>
</dbReference>
<dbReference type="PANTHER" id="PTHR47506:SF6">
    <property type="entry name" value="HTH-TYPE TRANSCRIPTIONAL REPRESSOR NEMR"/>
    <property type="match status" value="1"/>
</dbReference>
<dbReference type="InterPro" id="IPR009057">
    <property type="entry name" value="Homeodomain-like_sf"/>
</dbReference>
<accession>A0ABQ1IBH0</accession>
<dbReference type="InterPro" id="IPR011075">
    <property type="entry name" value="TetR_C"/>
</dbReference>
<dbReference type="SUPFAM" id="SSF46689">
    <property type="entry name" value="Homeodomain-like"/>
    <property type="match status" value="1"/>
</dbReference>
<protein>
    <submittedName>
        <fullName evidence="6">TetR family transcriptional regulator</fullName>
    </submittedName>
</protein>
<dbReference type="RefSeq" id="WP_188575360.1">
    <property type="nucleotide sequence ID" value="NZ_BMDZ01000006.1"/>
</dbReference>
<name>A0ABQ1IBH0_9PROT</name>
<dbReference type="EMBL" id="BMDZ01000006">
    <property type="protein sequence ID" value="GGB29922.1"/>
    <property type="molecule type" value="Genomic_DNA"/>
</dbReference>
<dbReference type="InterPro" id="IPR001647">
    <property type="entry name" value="HTH_TetR"/>
</dbReference>
<evidence type="ECO:0000256" key="1">
    <source>
        <dbReference type="ARBA" id="ARBA00023015"/>
    </source>
</evidence>
<keyword evidence="1" id="KW-0805">Transcription regulation</keyword>
<keyword evidence="7" id="KW-1185">Reference proteome</keyword>
<gene>
    <name evidence="6" type="ORF">GCM10011505_09120</name>
</gene>
<dbReference type="Gene3D" id="1.10.10.60">
    <property type="entry name" value="Homeodomain-like"/>
    <property type="match status" value="1"/>
</dbReference>
<dbReference type="Pfam" id="PF16925">
    <property type="entry name" value="TetR_C_13"/>
    <property type="match status" value="1"/>
</dbReference>
<dbReference type="PROSITE" id="PS50977">
    <property type="entry name" value="HTH_TETR_2"/>
    <property type="match status" value="1"/>
</dbReference>
<feature type="DNA-binding region" description="H-T-H motif" evidence="4">
    <location>
        <begin position="28"/>
        <end position="47"/>
    </location>
</feature>
<dbReference type="PANTHER" id="PTHR47506">
    <property type="entry name" value="TRANSCRIPTIONAL REGULATORY PROTEIN"/>
    <property type="match status" value="1"/>
</dbReference>
<keyword evidence="3" id="KW-0804">Transcription</keyword>
<dbReference type="Pfam" id="PF00440">
    <property type="entry name" value="TetR_N"/>
    <property type="match status" value="1"/>
</dbReference>
<evidence type="ECO:0000259" key="5">
    <source>
        <dbReference type="PROSITE" id="PS50977"/>
    </source>
</evidence>
<dbReference type="InterPro" id="IPR036271">
    <property type="entry name" value="Tet_transcr_reg_TetR-rel_C_sf"/>
</dbReference>
<dbReference type="Gene3D" id="1.10.357.10">
    <property type="entry name" value="Tetracycline Repressor, domain 2"/>
    <property type="match status" value="1"/>
</dbReference>
<evidence type="ECO:0000313" key="7">
    <source>
        <dbReference type="Proteomes" id="UP000603352"/>
    </source>
</evidence>
<evidence type="ECO:0000256" key="3">
    <source>
        <dbReference type="ARBA" id="ARBA00023163"/>
    </source>
</evidence>
<proteinExistence type="predicted"/>
<evidence type="ECO:0000256" key="4">
    <source>
        <dbReference type="PROSITE-ProRule" id="PRU00335"/>
    </source>
</evidence>